<keyword evidence="3" id="KW-1185">Reference proteome</keyword>
<dbReference type="SUPFAM" id="SSF56954">
    <property type="entry name" value="Outer membrane efflux proteins (OEP)"/>
    <property type="match status" value="1"/>
</dbReference>
<protein>
    <submittedName>
        <fullName evidence="2">Outer membrane efflux protein</fullName>
    </submittedName>
</protein>
<dbReference type="GO" id="GO:0015562">
    <property type="term" value="F:efflux transmembrane transporter activity"/>
    <property type="evidence" value="ECO:0007669"/>
    <property type="project" value="InterPro"/>
</dbReference>
<dbReference type="AlphaFoldDB" id="A0A0S4RG45"/>
<dbReference type="Gene3D" id="1.20.1600.10">
    <property type="entry name" value="Outer membrane efflux proteins (OEP)"/>
    <property type="match status" value="1"/>
</dbReference>
<accession>A0A0S4RG45</accession>
<dbReference type="PANTHER" id="PTHR30203">
    <property type="entry name" value="OUTER MEMBRANE CATION EFFLUX PROTEIN"/>
    <property type="match status" value="1"/>
</dbReference>
<dbReference type="Gene3D" id="2.20.200.10">
    <property type="entry name" value="Outer membrane efflux proteins (OEP)"/>
    <property type="match status" value="1"/>
</dbReference>
<dbReference type="InterPro" id="IPR010131">
    <property type="entry name" value="MdtP/NodT-like"/>
</dbReference>
<comment type="caution">
    <text evidence="2">The sequence shown here is derived from an EMBL/GenBank/DDBJ whole genome shotgun (WGS) entry which is preliminary data.</text>
</comment>
<evidence type="ECO:0000256" key="1">
    <source>
        <dbReference type="ARBA" id="ARBA00007613"/>
    </source>
</evidence>
<reference evidence="2 3" key="1">
    <citation type="submission" date="2015-11" db="EMBL/GenBank/DDBJ databases">
        <authorList>
            <consortium name="Pathogen Informatics"/>
        </authorList>
    </citation>
    <scope>NUCLEOTIDE SEQUENCE [LARGE SCALE GENOMIC DNA]</scope>
    <source>
        <strain evidence="2 3">006A-0059</strain>
    </source>
</reference>
<dbReference type="InterPro" id="IPR003423">
    <property type="entry name" value="OMP_efflux"/>
</dbReference>
<proteinExistence type="inferred from homology"/>
<sequence length="432" mass="49268">MKNIIYIFIGLLFVGCASKNIDYKVKEVSFYTPTWYLDFNQTVLNRLIDTALKNNEDINIAVLSLRQAMLKAGVAKADFFPTPSANAKASTSRDISKDNDWKNGFSSDFSLSYELDIYGKIFDNFESLSWDWASSNLNLANLKLTIINSITDTYFNILYINDAIRNLKQNLVNLNELDRLVITKYELGKEEILSVRQSKQNLLDLQNSLLTQQKNLQTSYEVLKNLTRSDISLDDLSLSGVELRDISLDIKFDTLKNRPDINEAISSLNAGFYSYKVAQKNLYPSINIGASLSDSDTKLSDSFGFNIIGGNLSIKLPFLDYARLSKQVKISEAEFEKRVLTYEKTLSNATNEVIKYKLYYDIDKQSYENLLSIVEQRVMIVGIYETKYALGKAQLKDLLEAKNLLISAQNSLLNQKYRLLNDEIGYYKAIAW</sequence>
<organism evidence="2 3">
    <name type="scientific">Campylobacter hyointestinalis subsp. hyointestinalis</name>
    <dbReference type="NCBI Taxonomy" id="91352"/>
    <lineage>
        <taxon>Bacteria</taxon>
        <taxon>Pseudomonadati</taxon>
        <taxon>Campylobacterota</taxon>
        <taxon>Epsilonproteobacteria</taxon>
        <taxon>Campylobacterales</taxon>
        <taxon>Campylobacteraceae</taxon>
        <taxon>Campylobacter</taxon>
    </lineage>
</organism>
<evidence type="ECO:0000313" key="2">
    <source>
        <dbReference type="EMBL" id="CUU73115.1"/>
    </source>
</evidence>
<dbReference type="PANTHER" id="PTHR30203:SF32">
    <property type="entry name" value="CATION EFFLUX SYSTEM PROTEIN CUSC"/>
    <property type="match status" value="1"/>
</dbReference>
<comment type="similarity">
    <text evidence="1">Belongs to the outer membrane factor (OMF) (TC 1.B.17) family.</text>
</comment>
<dbReference type="EMBL" id="FAVB01000001">
    <property type="protein sequence ID" value="CUU73115.1"/>
    <property type="molecule type" value="Genomic_DNA"/>
</dbReference>
<gene>
    <name evidence="2" type="primary">ttgC</name>
    <name evidence="2" type="ORF">ERS686654_00487</name>
</gene>
<dbReference type="Proteomes" id="UP000052237">
    <property type="component" value="Unassembled WGS sequence"/>
</dbReference>
<dbReference type="RefSeq" id="WP_059425240.1">
    <property type="nucleotide sequence ID" value="NZ_FAUV01000001.1"/>
</dbReference>
<dbReference type="PROSITE" id="PS51257">
    <property type="entry name" value="PROKAR_LIPOPROTEIN"/>
    <property type="match status" value="1"/>
</dbReference>
<dbReference type="Pfam" id="PF02321">
    <property type="entry name" value="OEP"/>
    <property type="match status" value="2"/>
</dbReference>
<name>A0A0S4RG45_CAMHY</name>
<evidence type="ECO:0000313" key="3">
    <source>
        <dbReference type="Proteomes" id="UP000052237"/>
    </source>
</evidence>